<evidence type="ECO:0000313" key="3">
    <source>
        <dbReference type="Proteomes" id="UP000324222"/>
    </source>
</evidence>
<keyword evidence="3" id="KW-1185">Reference proteome</keyword>
<keyword evidence="1" id="KW-0472">Membrane</keyword>
<organism evidence="2 3">
    <name type="scientific">Portunus trituberculatus</name>
    <name type="common">Swimming crab</name>
    <name type="synonym">Neptunus trituberculatus</name>
    <dbReference type="NCBI Taxonomy" id="210409"/>
    <lineage>
        <taxon>Eukaryota</taxon>
        <taxon>Metazoa</taxon>
        <taxon>Ecdysozoa</taxon>
        <taxon>Arthropoda</taxon>
        <taxon>Crustacea</taxon>
        <taxon>Multicrustacea</taxon>
        <taxon>Malacostraca</taxon>
        <taxon>Eumalacostraca</taxon>
        <taxon>Eucarida</taxon>
        <taxon>Decapoda</taxon>
        <taxon>Pleocyemata</taxon>
        <taxon>Brachyura</taxon>
        <taxon>Eubrachyura</taxon>
        <taxon>Portunoidea</taxon>
        <taxon>Portunidae</taxon>
        <taxon>Portuninae</taxon>
        <taxon>Portunus</taxon>
    </lineage>
</organism>
<name>A0A5B7JBK1_PORTR</name>
<reference evidence="2 3" key="1">
    <citation type="submission" date="2019-05" db="EMBL/GenBank/DDBJ databases">
        <title>Another draft genome of Portunus trituberculatus and its Hox gene families provides insights of decapod evolution.</title>
        <authorList>
            <person name="Jeong J.-H."/>
            <person name="Song I."/>
            <person name="Kim S."/>
            <person name="Choi T."/>
            <person name="Kim D."/>
            <person name="Ryu S."/>
            <person name="Kim W."/>
        </authorList>
    </citation>
    <scope>NUCLEOTIDE SEQUENCE [LARGE SCALE GENOMIC DNA]</scope>
    <source>
        <tissue evidence="2">Muscle</tissue>
    </source>
</reference>
<sequence length="62" mass="7148">MLEVVVVVVMVVKDSVYSLVVIVLCAVEVRMEDMKEVEIYDCSFYNKEVRIRKRSAYTLVSA</sequence>
<evidence type="ECO:0000256" key="1">
    <source>
        <dbReference type="SAM" id="Phobius"/>
    </source>
</evidence>
<gene>
    <name evidence="2" type="ORF">E2C01_087127</name>
</gene>
<dbReference type="EMBL" id="VSRR010089985">
    <property type="protein sequence ID" value="MPC92055.1"/>
    <property type="molecule type" value="Genomic_DNA"/>
</dbReference>
<comment type="caution">
    <text evidence="2">The sequence shown here is derived from an EMBL/GenBank/DDBJ whole genome shotgun (WGS) entry which is preliminary data.</text>
</comment>
<dbReference type="Proteomes" id="UP000324222">
    <property type="component" value="Unassembled WGS sequence"/>
</dbReference>
<keyword evidence="1" id="KW-0812">Transmembrane</keyword>
<accession>A0A5B7JBK1</accession>
<keyword evidence="1" id="KW-1133">Transmembrane helix</keyword>
<evidence type="ECO:0000313" key="2">
    <source>
        <dbReference type="EMBL" id="MPC92055.1"/>
    </source>
</evidence>
<dbReference type="AlphaFoldDB" id="A0A5B7JBK1"/>
<proteinExistence type="predicted"/>
<protein>
    <submittedName>
        <fullName evidence="2">Uncharacterized protein</fullName>
    </submittedName>
</protein>
<feature type="transmembrane region" description="Helical" evidence="1">
    <location>
        <begin position="6"/>
        <end position="27"/>
    </location>
</feature>